<gene>
    <name evidence="2" type="ORF">Amon01_000656400</name>
</gene>
<feature type="transmembrane region" description="Helical" evidence="1">
    <location>
        <begin position="71"/>
        <end position="95"/>
    </location>
</feature>
<keyword evidence="1" id="KW-0472">Membrane</keyword>
<dbReference type="Proteomes" id="UP001165063">
    <property type="component" value="Unassembled WGS sequence"/>
</dbReference>
<name>A0A9W7DI15_AMBMO</name>
<dbReference type="AlphaFoldDB" id="A0A9W7DI15"/>
<reference evidence="2" key="1">
    <citation type="submission" date="2023-04" db="EMBL/GenBank/DDBJ databases">
        <title>Ambrosiozyma monospora NBRC 1965.</title>
        <authorList>
            <person name="Ichikawa N."/>
            <person name="Sato H."/>
            <person name="Tonouchi N."/>
        </authorList>
    </citation>
    <scope>NUCLEOTIDE SEQUENCE</scope>
    <source>
        <strain evidence="2">NBRC 1965</strain>
    </source>
</reference>
<keyword evidence="1" id="KW-1133">Transmembrane helix</keyword>
<sequence>MLETRFQLGFRCGWIVFVDFDEFVECVCRVCCSDGHDEDFCWTLNNEFKMKDHCDNEFVSSSSSPYRADEWLVALYFVFWVAIFGVGCTFAGFLLQ</sequence>
<protein>
    <submittedName>
        <fullName evidence="2">Unnamed protein product</fullName>
    </submittedName>
</protein>
<evidence type="ECO:0000313" key="2">
    <source>
        <dbReference type="EMBL" id="GMG41951.1"/>
    </source>
</evidence>
<comment type="caution">
    <text evidence="2">The sequence shown here is derived from an EMBL/GenBank/DDBJ whole genome shotgun (WGS) entry which is preliminary data.</text>
</comment>
<accession>A0A9W7DI15</accession>
<proteinExistence type="predicted"/>
<dbReference type="EMBL" id="BSXU01004233">
    <property type="protein sequence ID" value="GMG41951.1"/>
    <property type="molecule type" value="Genomic_DNA"/>
</dbReference>
<keyword evidence="1" id="KW-0812">Transmembrane</keyword>
<keyword evidence="3" id="KW-1185">Reference proteome</keyword>
<organism evidence="2 3">
    <name type="scientific">Ambrosiozyma monospora</name>
    <name type="common">Yeast</name>
    <name type="synonym">Endomycopsis monosporus</name>
    <dbReference type="NCBI Taxonomy" id="43982"/>
    <lineage>
        <taxon>Eukaryota</taxon>
        <taxon>Fungi</taxon>
        <taxon>Dikarya</taxon>
        <taxon>Ascomycota</taxon>
        <taxon>Saccharomycotina</taxon>
        <taxon>Pichiomycetes</taxon>
        <taxon>Pichiales</taxon>
        <taxon>Pichiaceae</taxon>
        <taxon>Ambrosiozyma</taxon>
    </lineage>
</organism>
<evidence type="ECO:0000256" key="1">
    <source>
        <dbReference type="SAM" id="Phobius"/>
    </source>
</evidence>
<evidence type="ECO:0000313" key="3">
    <source>
        <dbReference type="Proteomes" id="UP001165063"/>
    </source>
</evidence>